<name>A0ABT3D0K6_9BACT</name>
<gene>
    <name evidence="1" type="ORF">N7U62_21720</name>
</gene>
<organism evidence="1 2">
    <name type="scientific">Reichenbachiella ulvae</name>
    <dbReference type="NCBI Taxonomy" id="2980104"/>
    <lineage>
        <taxon>Bacteria</taxon>
        <taxon>Pseudomonadati</taxon>
        <taxon>Bacteroidota</taxon>
        <taxon>Cytophagia</taxon>
        <taxon>Cytophagales</taxon>
        <taxon>Reichenbachiellaceae</taxon>
        <taxon>Reichenbachiella</taxon>
    </lineage>
</organism>
<comment type="caution">
    <text evidence="1">The sequence shown here is derived from an EMBL/GenBank/DDBJ whole genome shotgun (WGS) entry which is preliminary data.</text>
</comment>
<sequence>MMRKAIGLVFILWISTHLAFGQVHNYEWPSSIPKSDFYEIKVIQGGKVYDIHPHLSTPNDEDELITPTDRSPDNGIANYLLDRSMTFGTFAFEGEVWIEVTKKFGSPARRVEIAPKAFGINPTYFDGYRVRFKISHDMSEIAKYISVDFVSPDNRDEAASNPQGEHILNSLMILADKPETNVPDPLSPSVAVFGEDDNLEDANVIYFRKGDYRLIDYYHSVFGQEGQMPYTKNGQIIYLEPGAFVRGAFHGHGYDQIKLRGRGIITGQNYSFHWFRDENDKKDPFINFIGCEDVEIEGVIVENPTHHTIPSSKRTSIKNLKIIGWSYNQDGIRPGGDSVADQIFIKTNDDYDYARDPHVVKNSVFWPTHNGAVGMLGWNDLGSGYAEYINNAYINSETRNVNNNTGIIGSQAKDGMKLRENYLSDLYIEDEHAYLVNATYTLKDELNPGYLNDFTFRNITTEYPFQFTNGVTALQRMNGLTDNWLSGWTFTNLIVDGVLVTFDNHSDYFNINLEGTNGINEDADNFVQNVTFDTEGDLFQLSSSVGVGGQIHPSGLDGEITCIGERDQSVTVVPDEGFRIKRIVVDGVEQFLYGTSSSSDRSQVIYFQDVTDNHSFAVEFEEGDDYFGPSGGVSDLKGVSEQGVIHLSWFDNSNQESEIKVWRKEDAGEYIEIASLAPDAMSYMDIETDAGKSYTYYVESFDVDASLGSTEPLTIESVVLRTDWDNELSVVVYPNPVQSGSQLHLIVEGSNQLNTYELIDIDGRILSKGVLKGKSTVLDIDLRPGLNILKLYTEDGNIISKKLWVE</sequence>
<evidence type="ECO:0000313" key="2">
    <source>
        <dbReference type="Proteomes" id="UP001300692"/>
    </source>
</evidence>
<dbReference type="SUPFAM" id="SSF51126">
    <property type="entry name" value="Pectin lyase-like"/>
    <property type="match status" value="1"/>
</dbReference>
<dbReference type="RefSeq" id="WP_264140222.1">
    <property type="nucleotide sequence ID" value="NZ_JAOYOD010000001.1"/>
</dbReference>
<accession>A0ABT3D0K6</accession>
<dbReference type="InterPro" id="IPR011050">
    <property type="entry name" value="Pectin_lyase_fold/virulence"/>
</dbReference>
<dbReference type="InterPro" id="IPR026444">
    <property type="entry name" value="Secre_tail"/>
</dbReference>
<proteinExistence type="predicted"/>
<dbReference type="Gene3D" id="2.160.20.10">
    <property type="entry name" value="Single-stranded right-handed beta-helix, Pectin lyase-like"/>
    <property type="match status" value="1"/>
</dbReference>
<dbReference type="NCBIfam" id="TIGR04183">
    <property type="entry name" value="Por_Secre_tail"/>
    <property type="match status" value="1"/>
</dbReference>
<evidence type="ECO:0000313" key="1">
    <source>
        <dbReference type="EMBL" id="MCV9389299.1"/>
    </source>
</evidence>
<dbReference type="InterPro" id="IPR035953">
    <property type="entry name" value="Dextranase_N-ter"/>
</dbReference>
<dbReference type="Gene3D" id="2.60.40.10">
    <property type="entry name" value="Immunoglobulins"/>
    <property type="match status" value="1"/>
</dbReference>
<dbReference type="EMBL" id="JAOYOD010000001">
    <property type="protein sequence ID" value="MCV9389299.1"/>
    <property type="molecule type" value="Genomic_DNA"/>
</dbReference>
<dbReference type="InterPro" id="IPR012334">
    <property type="entry name" value="Pectin_lyas_fold"/>
</dbReference>
<reference evidence="1 2" key="1">
    <citation type="submission" date="2022-10" db="EMBL/GenBank/DDBJ databases">
        <title>Comparative genomics and taxonomic characterization of three novel marine species of genus Reichenbachiella exhibiting antioxidant and polysaccharide degradation activities.</title>
        <authorList>
            <person name="Muhammad N."/>
            <person name="Lee Y.-J."/>
            <person name="Ko J."/>
            <person name="Kim S.-G."/>
        </authorList>
    </citation>
    <scope>NUCLEOTIDE SEQUENCE [LARGE SCALE GENOMIC DNA]</scope>
    <source>
        <strain evidence="1 2">ABR2-5</strain>
    </source>
</reference>
<dbReference type="Proteomes" id="UP001300692">
    <property type="component" value="Unassembled WGS sequence"/>
</dbReference>
<dbReference type="Gene3D" id="2.60.350.10">
    <property type="entry name" value="Dextranase, N-terminal"/>
    <property type="match status" value="1"/>
</dbReference>
<keyword evidence="2" id="KW-1185">Reference proteome</keyword>
<dbReference type="InterPro" id="IPR013783">
    <property type="entry name" value="Ig-like_fold"/>
</dbReference>
<protein>
    <submittedName>
        <fullName evidence="1">T9SS type A sorting domain-containing protein</fullName>
    </submittedName>
</protein>
<dbReference type="SUPFAM" id="SSF101596">
    <property type="entry name" value="Dextranase, N-terminal domain"/>
    <property type="match status" value="1"/>
</dbReference>